<sequence length="159" mass="18853">MMPRIIHYNGEDTEISDYLPEHYPANQICEVVQGIFINPHLRNDFDYTPNEEREELETEHWYGRPYIVTDEFKSETYDEFVYRMSKFDPEYIPESKADFKERMTLYKQSWYEAYPSGIRYEVRCLTGGAWDRSSSQGMFASLNDAVEKVKSGITTFGYL</sequence>
<evidence type="ECO:0000313" key="1">
    <source>
        <dbReference type="EMBL" id="NOI11178.1"/>
    </source>
</evidence>
<dbReference type="RefSeq" id="WP_171346141.1">
    <property type="nucleotide sequence ID" value="NZ_VTYF01000015.1"/>
</dbReference>
<accession>A0A7Y4B5S3</accession>
<protein>
    <submittedName>
        <fullName evidence="1">Uncharacterized protein</fullName>
    </submittedName>
</protein>
<dbReference type="Proteomes" id="UP000532247">
    <property type="component" value="Unassembled WGS sequence"/>
</dbReference>
<proteinExistence type="predicted"/>
<reference evidence="1 2" key="1">
    <citation type="submission" date="2019-09" db="EMBL/GenBank/DDBJ databases">
        <title>Draft genome sequencing and comparative genomics of hatchery-associated Vibrios.</title>
        <authorList>
            <person name="Kehlet-Delgado H."/>
            <person name="Mueller R.S."/>
        </authorList>
    </citation>
    <scope>NUCLEOTIDE SEQUENCE [LARGE SCALE GENOMIC DNA]</scope>
    <source>
        <strain evidence="1 2">081416A</strain>
    </source>
</reference>
<name>A0A7Y4B5S3_VIBAL</name>
<gene>
    <name evidence="1" type="ORF">F0254_20290</name>
</gene>
<comment type="caution">
    <text evidence="1">The sequence shown here is derived from an EMBL/GenBank/DDBJ whole genome shotgun (WGS) entry which is preliminary data.</text>
</comment>
<evidence type="ECO:0000313" key="2">
    <source>
        <dbReference type="Proteomes" id="UP000532247"/>
    </source>
</evidence>
<dbReference type="EMBL" id="VTYF01000015">
    <property type="protein sequence ID" value="NOI11178.1"/>
    <property type="molecule type" value="Genomic_DNA"/>
</dbReference>
<dbReference type="AlphaFoldDB" id="A0A7Y4B5S3"/>
<organism evidence="1 2">
    <name type="scientific">Vibrio alginolyticus</name>
    <dbReference type="NCBI Taxonomy" id="663"/>
    <lineage>
        <taxon>Bacteria</taxon>
        <taxon>Pseudomonadati</taxon>
        <taxon>Pseudomonadota</taxon>
        <taxon>Gammaproteobacteria</taxon>
        <taxon>Vibrionales</taxon>
        <taxon>Vibrionaceae</taxon>
        <taxon>Vibrio</taxon>
    </lineage>
</organism>